<dbReference type="InterPro" id="IPR011089">
    <property type="entry name" value="GmrSD_C"/>
</dbReference>
<evidence type="ECO:0000259" key="1">
    <source>
        <dbReference type="Pfam" id="PF07510"/>
    </source>
</evidence>
<reference evidence="2 3" key="1">
    <citation type="submission" date="2019-10" db="EMBL/GenBank/DDBJ databases">
        <title>Rubrobacter sp nov SCSIO 52915 isolated from a deep-sea sediment in the South China Sea.</title>
        <authorList>
            <person name="Chen R.W."/>
        </authorList>
    </citation>
    <scope>NUCLEOTIDE SEQUENCE [LARGE SCALE GENOMIC DNA]</scope>
    <source>
        <strain evidence="2 3">SCSIO 52915</strain>
    </source>
</reference>
<protein>
    <submittedName>
        <fullName evidence="2">DUF1524 domain-containing protein</fullName>
    </submittedName>
</protein>
<dbReference type="PANTHER" id="PTHR24094:SF15">
    <property type="entry name" value="AMP-DEPENDENT SYNTHETASE_LIGASE DOMAIN-CONTAINING PROTEIN-RELATED"/>
    <property type="match status" value="1"/>
</dbReference>
<evidence type="ECO:0000313" key="2">
    <source>
        <dbReference type="EMBL" id="QIN77231.1"/>
    </source>
</evidence>
<gene>
    <name evidence="2" type="ORF">GBA65_00430</name>
</gene>
<feature type="domain" description="GmrSD restriction endonucleases C-terminal" evidence="1">
    <location>
        <begin position="126"/>
        <end position="228"/>
    </location>
</feature>
<dbReference type="RefSeq" id="WP_166394899.1">
    <property type="nucleotide sequence ID" value="NZ_CP045121.1"/>
</dbReference>
<name>A0A6G8PTH2_9ACTN</name>
<organism evidence="2 3">
    <name type="scientific">Rubrobacter marinus</name>
    <dbReference type="NCBI Taxonomy" id="2653852"/>
    <lineage>
        <taxon>Bacteria</taxon>
        <taxon>Bacillati</taxon>
        <taxon>Actinomycetota</taxon>
        <taxon>Rubrobacteria</taxon>
        <taxon>Rubrobacterales</taxon>
        <taxon>Rubrobacteraceae</taxon>
        <taxon>Rubrobacter</taxon>
    </lineage>
</organism>
<accession>A0A6G8PTH2</accession>
<dbReference type="KEGG" id="rmar:GBA65_00430"/>
<sequence>MSRRGRRRRRSRRGASGLASLLLILALVALWAYFSGPTTQSGGGGGSAVGGDPGQARAALDDLAVSEPGSMSGYSREKFDHWSDAREFGWEAPEESCDVRDAALIRDGEDVVVGDGCRVESGTWLDPYTTETYTDPQDIDIDHVVPLANAWRSGASSWSAEEREAYANAPDVLLSVEDDANQEKGDKGPEAWRPPNEEIWCDYASRWISIKSGYGLSVNPEEKEALSEMLDDCGGS</sequence>
<proteinExistence type="predicted"/>
<dbReference type="Proteomes" id="UP000502706">
    <property type="component" value="Chromosome"/>
</dbReference>
<dbReference type="EMBL" id="CP045121">
    <property type="protein sequence ID" value="QIN77231.1"/>
    <property type="molecule type" value="Genomic_DNA"/>
</dbReference>
<dbReference type="PANTHER" id="PTHR24094">
    <property type="entry name" value="SECRETED PROTEIN"/>
    <property type="match status" value="1"/>
</dbReference>
<keyword evidence="3" id="KW-1185">Reference proteome</keyword>
<dbReference type="Pfam" id="PF07510">
    <property type="entry name" value="GmrSD_C"/>
    <property type="match status" value="1"/>
</dbReference>
<evidence type="ECO:0000313" key="3">
    <source>
        <dbReference type="Proteomes" id="UP000502706"/>
    </source>
</evidence>
<dbReference type="AlphaFoldDB" id="A0A6G8PTH2"/>